<gene>
    <name evidence="1" type="ORF">D1224_01245</name>
</gene>
<dbReference type="AlphaFoldDB" id="A0A399R9C6"/>
<keyword evidence="2" id="KW-1185">Reference proteome</keyword>
<evidence type="ECO:0000313" key="2">
    <source>
        <dbReference type="Proteomes" id="UP000265431"/>
    </source>
</evidence>
<accession>A0A399R9C6</accession>
<sequence>MSNENHNAIWVNDLDGYVYIDSSDYEREAEVEARHAALRDIGEISLCNGKAISSELLDERGIEPHEWKWAFHEAERTLGRSSSDKELEKALVQALISLGRRYAVRRYAKWEKIPVSSAQTATLPMGLVALLHQFLSGQGFKNSEQFNPSIRQSLLEAAALEDVTAYHRTSIVQNLIHEIAGKSGVSQPRECLDREATRTMLSLARLHFSVLELKVDSFAHLSKLFTAYRKARHSEGFRQFDDSKITGKPIRNWRLRHLRPLSAFMPFSIRYGIERGIKHIEADLKLTRDIATNELALAQAGILLMRKTVYWYAGERMRNKAR</sequence>
<dbReference type="RefSeq" id="WP_119378125.1">
    <property type="nucleotide sequence ID" value="NZ_QWGB01000003.1"/>
</dbReference>
<evidence type="ECO:0000313" key="1">
    <source>
        <dbReference type="EMBL" id="RIJ26272.1"/>
    </source>
</evidence>
<dbReference type="EMBL" id="QWGB01000003">
    <property type="protein sequence ID" value="RIJ26272.1"/>
    <property type="molecule type" value="Genomic_DNA"/>
</dbReference>
<proteinExistence type="predicted"/>
<dbReference type="Proteomes" id="UP000265431">
    <property type="component" value="Unassembled WGS sequence"/>
</dbReference>
<name>A0A399R9C6_9PROT</name>
<reference evidence="1 2" key="1">
    <citation type="submission" date="2018-08" db="EMBL/GenBank/DDBJ databases">
        <title>Henriciella mobilis sp. nov., isolated from seawater.</title>
        <authorList>
            <person name="Cheng H."/>
            <person name="Wu Y.-H."/>
            <person name="Xu X.-W."/>
            <person name="Guo L.-L."/>
        </authorList>
    </citation>
    <scope>NUCLEOTIDE SEQUENCE [LARGE SCALE GENOMIC DNA]</scope>
    <source>
        <strain evidence="1 2">CCUG66934</strain>
    </source>
</reference>
<dbReference type="OrthoDB" id="9842136at2"/>
<protein>
    <submittedName>
        <fullName evidence="1">Uncharacterized protein</fullName>
    </submittedName>
</protein>
<organism evidence="1 2">
    <name type="scientific">Henriciella barbarensis</name>
    <dbReference type="NCBI Taxonomy" id="86342"/>
    <lineage>
        <taxon>Bacteria</taxon>
        <taxon>Pseudomonadati</taxon>
        <taxon>Pseudomonadota</taxon>
        <taxon>Alphaproteobacteria</taxon>
        <taxon>Hyphomonadales</taxon>
        <taxon>Hyphomonadaceae</taxon>
        <taxon>Henriciella</taxon>
    </lineage>
</organism>
<comment type="caution">
    <text evidence="1">The sequence shown here is derived from an EMBL/GenBank/DDBJ whole genome shotgun (WGS) entry which is preliminary data.</text>
</comment>